<reference evidence="6 7" key="1">
    <citation type="journal article" date="2010" name="J. Bacteriol.">
        <title>Complete genome sequence of the representative gamma-hexachlorocyclohexane-degrading bacterium Sphingobium japonicum UT26.</title>
        <authorList>
            <person name="Nagata Y."/>
            <person name="Ohtsubo Y."/>
            <person name="Endo R."/>
            <person name="Ichikawa N."/>
            <person name="Ankai A."/>
            <person name="Oguchi A."/>
            <person name="Fukui S."/>
            <person name="Fujita N."/>
            <person name="Tsuda M."/>
        </authorList>
    </citation>
    <scope>NUCLEOTIDE SEQUENCE [LARGE SCALE GENOMIC DNA]</scope>
    <source>
        <strain evidence="7">DSM 16413 / CCM 7287 / MTCC 6362 / UT26 / NBRC 101211 / UT26S</strain>
    </source>
</reference>
<dbReference type="GeneID" id="29275825"/>
<keyword evidence="4" id="KW-0238">DNA-binding</keyword>
<dbReference type="InterPro" id="IPR001207">
    <property type="entry name" value="Transposase_mutator"/>
</dbReference>
<dbReference type="GO" id="GO:0006313">
    <property type="term" value="P:DNA transposition"/>
    <property type="evidence" value="ECO:0007669"/>
    <property type="project" value="InterPro"/>
</dbReference>
<keyword evidence="5" id="KW-0233">DNA recombination</keyword>
<dbReference type="Pfam" id="PF00872">
    <property type="entry name" value="Transposase_mut"/>
    <property type="match status" value="1"/>
</dbReference>
<evidence type="ECO:0000256" key="2">
    <source>
        <dbReference type="ARBA" id="ARBA00010961"/>
    </source>
</evidence>
<dbReference type="AlphaFoldDB" id="D4Z285"/>
<comment type="similarity">
    <text evidence="2">Belongs to the transposase mutator family.</text>
</comment>
<dbReference type="KEGG" id="sjp:SJA_C1-18830"/>
<evidence type="ECO:0000313" key="6">
    <source>
        <dbReference type="EMBL" id="BAI96717.1"/>
    </source>
</evidence>
<dbReference type="EMBL" id="AP010803">
    <property type="protein sequence ID" value="BAI96717.1"/>
    <property type="molecule type" value="Genomic_DNA"/>
</dbReference>
<evidence type="ECO:0000256" key="1">
    <source>
        <dbReference type="ARBA" id="ARBA00002190"/>
    </source>
</evidence>
<proteinExistence type="inferred from homology"/>
<dbReference type="HOGENOM" id="CLU_2755802_0_0_5"/>
<sequence length="70" mass="8063">MAQIGRHERLGDRTTWRNGYRERDIHNRLGTLNLKILKLRSGAYYYGFTKPKTVAEKGLVSVIQEARTSA</sequence>
<dbReference type="eggNOG" id="COG3328">
    <property type="taxonomic scope" value="Bacteria"/>
</dbReference>
<protein>
    <submittedName>
        <fullName evidence="6">Putative transposase</fullName>
    </submittedName>
</protein>
<name>D4Z285_SPHIU</name>
<keyword evidence="7" id="KW-1185">Reference proteome</keyword>
<dbReference type="GO" id="GO:0003677">
    <property type="term" value="F:DNA binding"/>
    <property type="evidence" value="ECO:0007669"/>
    <property type="project" value="UniProtKB-KW"/>
</dbReference>
<dbReference type="Proteomes" id="UP000007753">
    <property type="component" value="Chromosome 1"/>
</dbReference>
<evidence type="ECO:0000313" key="7">
    <source>
        <dbReference type="Proteomes" id="UP000007753"/>
    </source>
</evidence>
<dbReference type="RefSeq" id="WP_013040190.1">
    <property type="nucleotide sequence ID" value="NC_014006.1"/>
</dbReference>
<evidence type="ECO:0000256" key="4">
    <source>
        <dbReference type="ARBA" id="ARBA00023125"/>
    </source>
</evidence>
<comment type="function">
    <text evidence="1">Required for the transposition of the insertion element.</text>
</comment>
<dbReference type="GO" id="GO:0004803">
    <property type="term" value="F:transposase activity"/>
    <property type="evidence" value="ECO:0007669"/>
    <property type="project" value="InterPro"/>
</dbReference>
<evidence type="ECO:0000256" key="3">
    <source>
        <dbReference type="ARBA" id="ARBA00022578"/>
    </source>
</evidence>
<evidence type="ECO:0000256" key="5">
    <source>
        <dbReference type="ARBA" id="ARBA00023172"/>
    </source>
</evidence>
<accession>D4Z285</accession>
<keyword evidence="3" id="KW-0815">Transposition</keyword>
<gene>
    <name evidence="6" type="ordered locus">SJA_C1-18830</name>
</gene>
<organism evidence="6 7">
    <name type="scientific">Sphingobium indicum (strain DSM 16413 / CCM 7287 / MTCC 6362 / UT26 / NBRC 101211 / UT26S)</name>
    <name type="common">Sphingobium japonicum</name>
    <dbReference type="NCBI Taxonomy" id="452662"/>
    <lineage>
        <taxon>Bacteria</taxon>
        <taxon>Pseudomonadati</taxon>
        <taxon>Pseudomonadota</taxon>
        <taxon>Alphaproteobacteria</taxon>
        <taxon>Sphingomonadales</taxon>
        <taxon>Sphingomonadaceae</taxon>
        <taxon>Sphingobium</taxon>
    </lineage>
</organism>